<name>A0AAV9B916_ACOGR</name>
<proteinExistence type="predicted"/>
<organism evidence="1 2">
    <name type="scientific">Acorus gramineus</name>
    <name type="common">Dwarf sweet flag</name>
    <dbReference type="NCBI Taxonomy" id="55184"/>
    <lineage>
        <taxon>Eukaryota</taxon>
        <taxon>Viridiplantae</taxon>
        <taxon>Streptophyta</taxon>
        <taxon>Embryophyta</taxon>
        <taxon>Tracheophyta</taxon>
        <taxon>Spermatophyta</taxon>
        <taxon>Magnoliopsida</taxon>
        <taxon>Liliopsida</taxon>
        <taxon>Acoraceae</taxon>
        <taxon>Acorus</taxon>
    </lineage>
</organism>
<dbReference type="AlphaFoldDB" id="A0AAV9B916"/>
<evidence type="ECO:0000313" key="2">
    <source>
        <dbReference type="Proteomes" id="UP001179952"/>
    </source>
</evidence>
<dbReference type="Proteomes" id="UP001179952">
    <property type="component" value="Unassembled WGS sequence"/>
</dbReference>
<reference evidence="1" key="1">
    <citation type="journal article" date="2023" name="Nat. Commun.">
        <title>Diploid and tetraploid genomes of Acorus and the evolution of monocots.</title>
        <authorList>
            <person name="Ma L."/>
            <person name="Liu K.W."/>
            <person name="Li Z."/>
            <person name="Hsiao Y.Y."/>
            <person name="Qi Y."/>
            <person name="Fu T."/>
            <person name="Tang G.D."/>
            <person name="Zhang D."/>
            <person name="Sun W.H."/>
            <person name="Liu D.K."/>
            <person name="Li Y."/>
            <person name="Chen G.Z."/>
            <person name="Liu X.D."/>
            <person name="Liao X.Y."/>
            <person name="Jiang Y.T."/>
            <person name="Yu X."/>
            <person name="Hao Y."/>
            <person name="Huang J."/>
            <person name="Zhao X.W."/>
            <person name="Ke S."/>
            <person name="Chen Y.Y."/>
            <person name="Wu W.L."/>
            <person name="Hsu J.L."/>
            <person name="Lin Y.F."/>
            <person name="Huang M.D."/>
            <person name="Li C.Y."/>
            <person name="Huang L."/>
            <person name="Wang Z.W."/>
            <person name="Zhao X."/>
            <person name="Zhong W.Y."/>
            <person name="Peng D.H."/>
            <person name="Ahmad S."/>
            <person name="Lan S."/>
            <person name="Zhang J.S."/>
            <person name="Tsai W.C."/>
            <person name="Van de Peer Y."/>
            <person name="Liu Z.J."/>
        </authorList>
    </citation>
    <scope>NUCLEOTIDE SEQUENCE</scope>
    <source>
        <strain evidence="1">SCP</strain>
    </source>
</reference>
<sequence>MKLNAVFICICSNGEDYEKPRYPLMVLTVSCTTHHSDRAGSHELRLCSPPLRGEAEGTPVA</sequence>
<protein>
    <submittedName>
        <fullName evidence="1">Uncharacterized protein</fullName>
    </submittedName>
</protein>
<gene>
    <name evidence="1" type="ORF">QJS04_geneDACA007888</name>
</gene>
<comment type="caution">
    <text evidence="1">The sequence shown here is derived from an EMBL/GenBank/DDBJ whole genome shotgun (WGS) entry which is preliminary data.</text>
</comment>
<evidence type="ECO:0000313" key="1">
    <source>
        <dbReference type="EMBL" id="KAK1272966.1"/>
    </source>
</evidence>
<dbReference type="EMBL" id="JAUJYN010000004">
    <property type="protein sequence ID" value="KAK1272966.1"/>
    <property type="molecule type" value="Genomic_DNA"/>
</dbReference>
<reference evidence="1" key="2">
    <citation type="submission" date="2023-06" db="EMBL/GenBank/DDBJ databases">
        <authorList>
            <person name="Ma L."/>
            <person name="Liu K.-W."/>
            <person name="Li Z."/>
            <person name="Hsiao Y.-Y."/>
            <person name="Qi Y."/>
            <person name="Fu T."/>
            <person name="Tang G."/>
            <person name="Zhang D."/>
            <person name="Sun W.-H."/>
            <person name="Liu D.-K."/>
            <person name="Li Y."/>
            <person name="Chen G.-Z."/>
            <person name="Liu X.-D."/>
            <person name="Liao X.-Y."/>
            <person name="Jiang Y.-T."/>
            <person name="Yu X."/>
            <person name="Hao Y."/>
            <person name="Huang J."/>
            <person name="Zhao X.-W."/>
            <person name="Ke S."/>
            <person name="Chen Y.-Y."/>
            <person name="Wu W.-L."/>
            <person name="Hsu J.-L."/>
            <person name="Lin Y.-F."/>
            <person name="Huang M.-D."/>
            <person name="Li C.-Y."/>
            <person name="Huang L."/>
            <person name="Wang Z.-W."/>
            <person name="Zhao X."/>
            <person name="Zhong W.-Y."/>
            <person name="Peng D.-H."/>
            <person name="Ahmad S."/>
            <person name="Lan S."/>
            <person name="Zhang J.-S."/>
            <person name="Tsai W.-C."/>
            <person name="Van De Peer Y."/>
            <person name="Liu Z.-J."/>
        </authorList>
    </citation>
    <scope>NUCLEOTIDE SEQUENCE</scope>
    <source>
        <strain evidence="1">SCP</strain>
        <tissue evidence="1">Leaves</tissue>
    </source>
</reference>
<accession>A0AAV9B916</accession>
<keyword evidence="2" id="KW-1185">Reference proteome</keyword>